<protein>
    <submittedName>
        <fullName evidence="1">Uncharacterized protein</fullName>
    </submittedName>
</protein>
<name>A0ACC2VDH5_9TREE</name>
<sequence>MSFIPAEAQASLAELVTYLASADNALRSKAEQTLDSEWSLGKEIEMLLLYLAEAACTSTDQTIQAFCAVLFRRVAIKSPKEWSNVTDRTIDVISEPVRQQIRSTLLNGFLSVKSKQIRHKLADAISEVAKEDSSPAGTWNDLLPSLIEATRHSDASYRESAFRVFSNAPELIGKENHEAILPVFNAGFADEDDDVCVAACTAFVAFFRELPRKTYASHAPLLPNLMNSLPRFLQNGKDFALSSILASLIDLVELAPKMFKDMFPTIIEFCAAVARNKDLDSSARMGALELLTTFSEVSPAMCKKTPTFTNTMVEITLLMLTEVCIDDDDAAEWNNSSDLDDGELEPEYDAARQALDRVSLKLNGMAIATPLFNYLPMLILSDDWRQRQAALMALSSAAEGCSDVLIAEIPRILDLVLPTLQDNHPRVQYASCNALGQMSTDFSDVIQRTEGNRILPGLISKLTNKSVPRVQAHAAAALVNFSEAATKDVLEPYLDDLLTNLLGLLQSPKRYVQEQVLTTIAIIADAAETKFIKYYDTLMPLLTDVLKTDMGTENRMLKGKCIECATLIALAVGKEKFAPHCQELIQLLGSLQESALEEDDPVKSYLEQGWSRICRLMGPDFLPYLPAVLPPLLTAAKVAQDLALLEEEDVEEFRNNDEWDVISISGKNIAVHMASLDSKVVALDLLRTYAVQLKGSFNPWVKEIVTDICIPALDFFMHDGVRGAAALTLAAMLRCSVYATGSESNDTLQLWRLISDKLIVVSESDPVSEILVAYYSSLVECINVLGPNSLEESQLQALASSINSNLMRIYARLKSFEKDENEYTEDVDVEDEEYSDEELLDESHSLITAIFKNAKSHFLKAFQELTPTIATFIKDENINVKVCGLWIVSDLLEYGGSESAAWKDIFMTTVAESLNSAHASVRHAAFYAVGVASQNGNVYSDFCIACLEPIFKMASIPDARADENAVATENAVAAIAKICHRLGASVPNLDVLLQQWVCLLPVVQDDEAAAYVYTFLSELVRNRHPSVVHQVPKVFDSVVQALAQGSIAGETAERVSVATRELLGSMSQADANALLLKYPSDMGIIKKWFS</sequence>
<keyword evidence="2" id="KW-1185">Reference proteome</keyword>
<dbReference type="EMBL" id="JASBWR010000088">
    <property type="protein sequence ID" value="KAJ9097116.1"/>
    <property type="molecule type" value="Genomic_DNA"/>
</dbReference>
<organism evidence="1 2">
    <name type="scientific">Naganishia cerealis</name>
    <dbReference type="NCBI Taxonomy" id="610337"/>
    <lineage>
        <taxon>Eukaryota</taxon>
        <taxon>Fungi</taxon>
        <taxon>Dikarya</taxon>
        <taxon>Basidiomycota</taxon>
        <taxon>Agaricomycotina</taxon>
        <taxon>Tremellomycetes</taxon>
        <taxon>Filobasidiales</taxon>
        <taxon>Filobasidiaceae</taxon>
        <taxon>Naganishia</taxon>
    </lineage>
</organism>
<evidence type="ECO:0000313" key="2">
    <source>
        <dbReference type="Proteomes" id="UP001241377"/>
    </source>
</evidence>
<comment type="caution">
    <text evidence="1">The sequence shown here is derived from an EMBL/GenBank/DDBJ whole genome shotgun (WGS) entry which is preliminary data.</text>
</comment>
<gene>
    <name evidence="1" type="ORF">QFC19_006891</name>
</gene>
<reference evidence="1" key="1">
    <citation type="submission" date="2023-04" db="EMBL/GenBank/DDBJ databases">
        <title>Draft Genome sequencing of Naganishia species isolated from polar environments using Oxford Nanopore Technology.</title>
        <authorList>
            <person name="Leo P."/>
            <person name="Venkateswaran K."/>
        </authorList>
    </citation>
    <scope>NUCLEOTIDE SEQUENCE</scope>
    <source>
        <strain evidence="1">MNA-CCFEE 5261</strain>
    </source>
</reference>
<evidence type="ECO:0000313" key="1">
    <source>
        <dbReference type="EMBL" id="KAJ9097116.1"/>
    </source>
</evidence>
<accession>A0ACC2VDH5</accession>
<proteinExistence type="predicted"/>
<dbReference type="Proteomes" id="UP001241377">
    <property type="component" value="Unassembled WGS sequence"/>
</dbReference>